<dbReference type="Proteomes" id="UP000541610">
    <property type="component" value="Unassembled WGS sequence"/>
</dbReference>
<organism evidence="1 2">
    <name type="scientific">Perkinsus olseni</name>
    <name type="common">Perkinsus atlanticus</name>
    <dbReference type="NCBI Taxonomy" id="32597"/>
    <lineage>
        <taxon>Eukaryota</taxon>
        <taxon>Sar</taxon>
        <taxon>Alveolata</taxon>
        <taxon>Perkinsozoa</taxon>
        <taxon>Perkinsea</taxon>
        <taxon>Perkinsida</taxon>
        <taxon>Perkinsidae</taxon>
        <taxon>Perkinsus</taxon>
    </lineage>
</organism>
<proteinExistence type="predicted"/>
<protein>
    <submittedName>
        <fullName evidence="1">Uncharacterized protein</fullName>
    </submittedName>
</protein>
<name>A0A7J6P3G7_PEROL</name>
<dbReference type="EMBL" id="JABANP010000103">
    <property type="protein sequence ID" value="KAF4690266.1"/>
    <property type="molecule type" value="Genomic_DNA"/>
</dbReference>
<accession>A0A7J6P3G7</accession>
<evidence type="ECO:0000313" key="2">
    <source>
        <dbReference type="Proteomes" id="UP000541610"/>
    </source>
</evidence>
<gene>
    <name evidence="1" type="ORF">FOZ60_000423</name>
</gene>
<evidence type="ECO:0000313" key="1">
    <source>
        <dbReference type="EMBL" id="KAF4690266.1"/>
    </source>
</evidence>
<dbReference type="AlphaFoldDB" id="A0A7J6P3G7"/>
<comment type="caution">
    <text evidence="1">The sequence shown here is derived from an EMBL/GenBank/DDBJ whole genome shotgun (WGS) entry which is preliminary data.</text>
</comment>
<sequence length="267" mass="30306">MSVPYIRHRTGFIRQEDRSVARQVGPRERINCRSSYAVLRVMVEAHERLLTRRDLRTCAPPRMLHRMGKHRKVRCASGAVRIETDSELGQVASPDVSDVTDFTFDERRYVEAARQCRLEGHQNALQRAVHRLQLLKDLLTLFSVDRSLGGGYPRRQLALIPHPAGESLTRKKRVNPQSSHRFRRTINQLSKATTIIPSGGRIDEGFRDVVEGVVEAHACGIVFDGDRACRPVACIARGHDQVGRTEQDFFETNTIAEESLLRYLDGL</sequence>
<reference evidence="1 2" key="1">
    <citation type="submission" date="2020-04" db="EMBL/GenBank/DDBJ databases">
        <title>Perkinsus olseni comparative genomics.</title>
        <authorList>
            <person name="Bogema D.R."/>
        </authorList>
    </citation>
    <scope>NUCLEOTIDE SEQUENCE [LARGE SCALE GENOMIC DNA]</scope>
    <source>
        <strain evidence="1">00978-12</strain>
    </source>
</reference>